<accession>A0ABR6XFT5</accession>
<dbReference type="Pfam" id="PF01370">
    <property type="entry name" value="Epimerase"/>
    <property type="match status" value="1"/>
</dbReference>
<dbReference type="InterPro" id="IPR050177">
    <property type="entry name" value="Lipid_A_modif_metabolic_enz"/>
</dbReference>
<evidence type="ECO:0000313" key="3">
    <source>
        <dbReference type="Proteomes" id="UP000637632"/>
    </source>
</evidence>
<dbReference type="Proteomes" id="UP000637632">
    <property type="component" value="Unassembled WGS sequence"/>
</dbReference>
<comment type="caution">
    <text evidence="2">The sequence shown here is derived from an EMBL/GenBank/DDBJ whole genome shotgun (WGS) entry which is preliminary data.</text>
</comment>
<name>A0ABR6XFT5_9BURK</name>
<dbReference type="InterPro" id="IPR036291">
    <property type="entry name" value="NAD(P)-bd_dom_sf"/>
</dbReference>
<protein>
    <submittedName>
        <fullName evidence="2">SDR family oxidoreductase</fullName>
    </submittedName>
</protein>
<dbReference type="CDD" id="cd08946">
    <property type="entry name" value="SDR_e"/>
    <property type="match status" value="1"/>
</dbReference>
<keyword evidence="3" id="KW-1185">Reference proteome</keyword>
<dbReference type="Gene3D" id="3.40.50.720">
    <property type="entry name" value="NAD(P)-binding Rossmann-like Domain"/>
    <property type="match status" value="1"/>
</dbReference>
<dbReference type="InterPro" id="IPR001509">
    <property type="entry name" value="Epimerase_deHydtase"/>
</dbReference>
<dbReference type="RefSeq" id="WP_190478320.1">
    <property type="nucleotide sequence ID" value="NZ_JACOFT010000002.1"/>
</dbReference>
<dbReference type="PANTHER" id="PTHR43245">
    <property type="entry name" value="BIFUNCTIONAL POLYMYXIN RESISTANCE PROTEIN ARNA"/>
    <property type="match status" value="1"/>
</dbReference>
<sequence>MSVPTAAMHATLIGGHGFVGRHLQAQLRSLGWTCDVPLRDDVSLFQRDLGHVFYCAGLTADFRQRPYDTVEAHVALLSNVLQQASFLSLTYLSSTRVYAGASTTDEGAALQVRSHVSGDLYNISKLMGESLCLNSQRDVRIVRLSNVYGLHMPTQNFLSEVLTSAAKDKCVVFRSSPQSQKDYIAVQDVVRCLPIIAQHGEAGIYNLASGCNVSNAEIASILQRQGVRCKFQNNAPDILFPNMNVAKLHALCGASHHELATDLPTLYSHYCETP</sequence>
<evidence type="ECO:0000259" key="1">
    <source>
        <dbReference type="Pfam" id="PF01370"/>
    </source>
</evidence>
<dbReference type="EMBL" id="JACOFT010000002">
    <property type="protein sequence ID" value="MBC3811154.1"/>
    <property type="molecule type" value="Genomic_DNA"/>
</dbReference>
<organism evidence="2 3">
    <name type="scientific">Undibacterium aquatile</name>
    <dbReference type="NCBI Taxonomy" id="1537398"/>
    <lineage>
        <taxon>Bacteria</taxon>
        <taxon>Pseudomonadati</taxon>
        <taxon>Pseudomonadota</taxon>
        <taxon>Betaproteobacteria</taxon>
        <taxon>Burkholderiales</taxon>
        <taxon>Oxalobacteraceae</taxon>
        <taxon>Undibacterium</taxon>
    </lineage>
</organism>
<reference evidence="2 3" key="1">
    <citation type="submission" date="2020-08" db="EMBL/GenBank/DDBJ databases">
        <title>Novel species isolated from subtropical streams in China.</title>
        <authorList>
            <person name="Lu H."/>
        </authorList>
    </citation>
    <scope>NUCLEOTIDE SEQUENCE [LARGE SCALE GENOMIC DNA]</scope>
    <source>
        <strain evidence="2 3">CCTCC AB 2015119</strain>
    </source>
</reference>
<proteinExistence type="predicted"/>
<gene>
    <name evidence="2" type="ORF">H8K26_06835</name>
</gene>
<dbReference type="SUPFAM" id="SSF51735">
    <property type="entry name" value="NAD(P)-binding Rossmann-fold domains"/>
    <property type="match status" value="1"/>
</dbReference>
<evidence type="ECO:0000313" key="2">
    <source>
        <dbReference type="EMBL" id="MBC3811154.1"/>
    </source>
</evidence>
<feature type="domain" description="NAD-dependent epimerase/dehydratase" evidence="1">
    <location>
        <begin position="12"/>
        <end position="208"/>
    </location>
</feature>